<evidence type="ECO:0000313" key="3">
    <source>
        <dbReference type="Proteomes" id="UP000720189"/>
    </source>
</evidence>
<reference evidence="2" key="1">
    <citation type="journal article" date="2021" name="Nat. Commun.">
        <title>Genetic determinants of endophytism in the Arabidopsis root mycobiome.</title>
        <authorList>
            <person name="Mesny F."/>
            <person name="Miyauchi S."/>
            <person name="Thiergart T."/>
            <person name="Pickel B."/>
            <person name="Atanasova L."/>
            <person name="Karlsson M."/>
            <person name="Huettel B."/>
            <person name="Barry K.W."/>
            <person name="Haridas S."/>
            <person name="Chen C."/>
            <person name="Bauer D."/>
            <person name="Andreopoulos W."/>
            <person name="Pangilinan J."/>
            <person name="LaButti K."/>
            <person name="Riley R."/>
            <person name="Lipzen A."/>
            <person name="Clum A."/>
            <person name="Drula E."/>
            <person name="Henrissat B."/>
            <person name="Kohler A."/>
            <person name="Grigoriev I.V."/>
            <person name="Martin F.M."/>
            <person name="Hacquard S."/>
        </authorList>
    </citation>
    <scope>NUCLEOTIDE SEQUENCE</scope>
    <source>
        <strain evidence="2">MPI-CAGE-AT-0023</strain>
    </source>
</reference>
<dbReference type="RefSeq" id="XP_046049359.1">
    <property type="nucleotide sequence ID" value="XM_046199479.1"/>
</dbReference>
<sequence>MEPHSTSSSHTPASYRQLPEGSFRLIQLLPGSWNDTLNTELLEPIAYLRPGNQYTAELSNLDGQTPNYVALSYTWGNCRTPRTITINGVTQWITTNLDLALRTLRAEQQQKPVTIWVDALCIDQNDDMERSRQVSLMHQIFQQAAYVHAYVGDPFDRGLGYEQHLKELGSSDPFQFSTETDKA</sequence>
<dbReference type="InterPro" id="IPR052895">
    <property type="entry name" value="HetReg/Transcr_Mod"/>
</dbReference>
<dbReference type="EMBL" id="JAGMUX010000008">
    <property type="protein sequence ID" value="KAH7250040.1"/>
    <property type="molecule type" value="Genomic_DNA"/>
</dbReference>
<dbReference type="InterPro" id="IPR010730">
    <property type="entry name" value="HET"/>
</dbReference>
<accession>A0A9P9H451</accession>
<keyword evidence="3" id="KW-1185">Reference proteome</keyword>
<dbReference type="Pfam" id="PF06985">
    <property type="entry name" value="HET"/>
    <property type="match status" value="1"/>
</dbReference>
<protein>
    <submittedName>
        <fullName evidence="2">Heterokaryon incompatibility protein-domain-containing protein</fullName>
    </submittedName>
</protein>
<organism evidence="2 3">
    <name type="scientific">Fusarium redolens</name>
    <dbReference type="NCBI Taxonomy" id="48865"/>
    <lineage>
        <taxon>Eukaryota</taxon>
        <taxon>Fungi</taxon>
        <taxon>Dikarya</taxon>
        <taxon>Ascomycota</taxon>
        <taxon>Pezizomycotina</taxon>
        <taxon>Sordariomycetes</taxon>
        <taxon>Hypocreomycetidae</taxon>
        <taxon>Hypocreales</taxon>
        <taxon>Nectriaceae</taxon>
        <taxon>Fusarium</taxon>
        <taxon>Fusarium redolens species complex</taxon>
    </lineage>
</organism>
<comment type="caution">
    <text evidence="2">The sequence shown here is derived from an EMBL/GenBank/DDBJ whole genome shotgun (WGS) entry which is preliminary data.</text>
</comment>
<dbReference type="PANTHER" id="PTHR24148:SF64">
    <property type="entry name" value="HETEROKARYON INCOMPATIBILITY DOMAIN-CONTAINING PROTEIN"/>
    <property type="match status" value="1"/>
</dbReference>
<dbReference type="AlphaFoldDB" id="A0A9P9H451"/>
<gene>
    <name evidence="2" type="ORF">BKA55DRAFT_690277</name>
</gene>
<proteinExistence type="predicted"/>
<evidence type="ECO:0000259" key="1">
    <source>
        <dbReference type="Pfam" id="PF06985"/>
    </source>
</evidence>
<evidence type="ECO:0000313" key="2">
    <source>
        <dbReference type="EMBL" id="KAH7250040.1"/>
    </source>
</evidence>
<name>A0A9P9H451_FUSRE</name>
<dbReference type="PANTHER" id="PTHR24148">
    <property type="entry name" value="ANKYRIN REPEAT DOMAIN-CONTAINING PROTEIN 39 HOMOLOG-RELATED"/>
    <property type="match status" value="1"/>
</dbReference>
<dbReference type="GeneID" id="70229433"/>
<dbReference type="Proteomes" id="UP000720189">
    <property type="component" value="Unassembled WGS sequence"/>
</dbReference>
<dbReference type="OrthoDB" id="5571888at2759"/>
<feature type="domain" description="Heterokaryon incompatibility" evidence="1">
    <location>
        <begin position="68"/>
        <end position="158"/>
    </location>
</feature>